<dbReference type="EMBL" id="BMVG01000026">
    <property type="protein sequence ID" value="GHE11077.1"/>
    <property type="molecule type" value="Genomic_DNA"/>
</dbReference>
<sequence length="106" mass="10874">MAFAVGQGGLAVRDRRVRAVALGGARTLGLEKERGLATFPLARGGRGDRGDADLQDEGMRAVAFSSSRGVPAPTIIATQAVALCSDVRAATATPAPTPSRKVVARM</sequence>
<protein>
    <submittedName>
        <fullName evidence="1">Uncharacterized protein</fullName>
    </submittedName>
</protein>
<reference evidence="1" key="1">
    <citation type="journal article" date="2014" name="Int. J. Syst. Evol. Microbiol.">
        <title>Complete genome sequence of Corynebacterium casei LMG S-19264T (=DSM 44701T), isolated from a smear-ripened cheese.</title>
        <authorList>
            <consortium name="US DOE Joint Genome Institute (JGI-PGF)"/>
            <person name="Walter F."/>
            <person name="Albersmeier A."/>
            <person name="Kalinowski J."/>
            <person name="Ruckert C."/>
        </authorList>
    </citation>
    <scope>NUCLEOTIDE SEQUENCE</scope>
    <source>
        <strain evidence="1">JCM 4714</strain>
    </source>
</reference>
<evidence type="ECO:0000313" key="1">
    <source>
        <dbReference type="EMBL" id="GHE11077.1"/>
    </source>
</evidence>
<keyword evidence="2" id="KW-1185">Reference proteome</keyword>
<proteinExistence type="predicted"/>
<gene>
    <name evidence="1" type="ORF">GCM10010339_69440</name>
</gene>
<reference evidence="1" key="2">
    <citation type="submission" date="2020-09" db="EMBL/GenBank/DDBJ databases">
        <authorList>
            <person name="Sun Q."/>
            <person name="Ohkuma M."/>
        </authorList>
    </citation>
    <scope>NUCLEOTIDE SEQUENCE</scope>
    <source>
        <strain evidence="1">JCM 4714</strain>
    </source>
</reference>
<dbReference type="AlphaFoldDB" id="A0A919D5X9"/>
<accession>A0A919D5X9</accession>
<dbReference type="Proteomes" id="UP000655443">
    <property type="component" value="Unassembled WGS sequence"/>
</dbReference>
<evidence type="ECO:0000313" key="2">
    <source>
        <dbReference type="Proteomes" id="UP000655443"/>
    </source>
</evidence>
<name>A0A919D5X9_9ACTN</name>
<comment type="caution">
    <text evidence="1">The sequence shown here is derived from an EMBL/GenBank/DDBJ whole genome shotgun (WGS) entry which is preliminary data.</text>
</comment>
<organism evidence="1 2">
    <name type="scientific">Streptomyces alanosinicus</name>
    <dbReference type="NCBI Taxonomy" id="68171"/>
    <lineage>
        <taxon>Bacteria</taxon>
        <taxon>Bacillati</taxon>
        <taxon>Actinomycetota</taxon>
        <taxon>Actinomycetes</taxon>
        <taxon>Kitasatosporales</taxon>
        <taxon>Streptomycetaceae</taxon>
        <taxon>Streptomyces</taxon>
    </lineage>
</organism>